<proteinExistence type="predicted"/>
<organism evidence="2 3">
    <name type="scientific">Liparis tanakae</name>
    <name type="common">Tanaka's snailfish</name>
    <dbReference type="NCBI Taxonomy" id="230148"/>
    <lineage>
        <taxon>Eukaryota</taxon>
        <taxon>Metazoa</taxon>
        <taxon>Chordata</taxon>
        <taxon>Craniata</taxon>
        <taxon>Vertebrata</taxon>
        <taxon>Euteleostomi</taxon>
        <taxon>Actinopterygii</taxon>
        <taxon>Neopterygii</taxon>
        <taxon>Teleostei</taxon>
        <taxon>Neoteleostei</taxon>
        <taxon>Acanthomorphata</taxon>
        <taxon>Eupercaria</taxon>
        <taxon>Perciformes</taxon>
        <taxon>Cottioidei</taxon>
        <taxon>Cottales</taxon>
        <taxon>Liparidae</taxon>
        <taxon>Liparis</taxon>
    </lineage>
</organism>
<evidence type="ECO:0000313" key="2">
    <source>
        <dbReference type="EMBL" id="TNN55562.1"/>
    </source>
</evidence>
<feature type="region of interest" description="Disordered" evidence="1">
    <location>
        <begin position="56"/>
        <end position="84"/>
    </location>
</feature>
<protein>
    <submittedName>
        <fullName evidence="2">Uncharacterized protein</fullName>
    </submittedName>
</protein>
<evidence type="ECO:0000256" key="1">
    <source>
        <dbReference type="SAM" id="MobiDB-lite"/>
    </source>
</evidence>
<evidence type="ECO:0000313" key="3">
    <source>
        <dbReference type="Proteomes" id="UP000314294"/>
    </source>
</evidence>
<reference evidence="2 3" key="1">
    <citation type="submission" date="2019-03" db="EMBL/GenBank/DDBJ databases">
        <title>First draft genome of Liparis tanakae, snailfish: a comprehensive survey of snailfish specific genes.</title>
        <authorList>
            <person name="Kim W."/>
            <person name="Song I."/>
            <person name="Jeong J.-H."/>
            <person name="Kim D."/>
            <person name="Kim S."/>
            <person name="Ryu S."/>
            <person name="Song J.Y."/>
            <person name="Lee S.K."/>
        </authorList>
    </citation>
    <scope>NUCLEOTIDE SEQUENCE [LARGE SCALE GENOMIC DNA]</scope>
    <source>
        <tissue evidence="2">Muscle</tissue>
    </source>
</reference>
<dbReference type="Proteomes" id="UP000314294">
    <property type="component" value="Unassembled WGS sequence"/>
</dbReference>
<name>A0A4Z2GS69_9TELE</name>
<gene>
    <name evidence="2" type="ORF">EYF80_034220</name>
</gene>
<dbReference type="AlphaFoldDB" id="A0A4Z2GS69"/>
<comment type="caution">
    <text evidence="2">The sequence shown here is derived from an EMBL/GenBank/DDBJ whole genome shotgun (WGS) entry which is preliminary data.</text>
</comment>
<sequence length="97" mass="10580">MRTPIETQEGLIVQHATAMLSFAAAFSRDKLIFIKARGARAEKDFAFKGGDEGSVGIRPSALEPQRMYSSTDREDVPHSSSISINKSIEALARPDIS</sequence>
<accession>A0A4Z2GS69</accession>
<dbReference type="EMBL" id="SRLO01000452">
    <property type="protein sequence ID" value="TNN55562.1"/>
    <property type="molecule type" value="Genomic_DNA"/>
</dbReference>
<keyword evidence="3" id="KW-1185">Reference proteome</keyword>